<organism evidence="1 2">
    <name type="scientific">Xenoophorus captivus</name>
    <dbReference type="NCBI Taxonomy" id="1517983"/>
    <lineage>
        <taxon>Eukaryota</taxon>
        <taxon>Metazoa</taxon>
        <taxon>Chordata</taxon>
        <taxon>Craniata</taxon>
        <taxon>Vertebrata</taxon>
        <taxon>Euteleostomi</taxon>
        <taxon>Actinopterygii</taxon>
        <taxon>Neopterygii</taxon>
        <taxon>Teleostei</taxon>
        <taxon>Neoteleostei</taxon>
        <taxon>Acanthomorphata</taxon>
        <taxon>Ovalentaria</taxon>
        <taxon>Atherinomorphae</taxon>
        <taxon>Cyprinodontiformes</taxon>
        <taxon>Goodeidae</taxon>
        <taxon>Xenoophorus</taxon>
    </lineage>
</organism>
<dbReference type="EMBL" id="JAHRIN010000669">
    <property type="protein sequence ID" value="MEQ2191326.1"/>
    <property type="molecule type" value="Genomic_DNA"/>
</dbReference>
<evidence type="ECO:0000313" key="1">
    <source>
        <dbReference type="EMBL" id="MEQ2191326.1"/>
    </source>
</evidence>
<evidence type="ECO:0000313" key="2">
    <source>
        <dbReference type="Proteomes" id="UP001434883"/>
    </source>
</evidence>
<proteinExistence type="predicted"/>
<protein>
    <submittedName>
        <fullName evidence="1">Uncharacterized protein</fullName>
    </submittedName>
</protein>
<dbReference type="Proteomes" id="UP001434883">
    <property type="component" value="Unassembled WGS sequence"/>
</dbReference>
<keyword evidence="2" id="KW-1185">Reference proteome</keyword>
<sequence>MKMSNVAKHAEVIRNVNIFSYELNMIEVALMSFIHVVLWSETELFVQLRPPYPRLFTCWLTAVSPYQRTNRSLISLLTSQVPAIKYAVSLKCKLTAADGWPAGHVWKVSQERGTLYRQY</sequence>
<accession>A0ABV0Q6B6</accession>
<comment type="caution">
    <text evidence="1">The sequence shown here is derived from an EMBL/GenBank/DDBJ whole genome shotgun (WGS) entry which is preliminary data.</text>
</comment>
<gene>
    <name evidence="1" type="ORF">XENOCAPTIV_026693</name>
</gene>
<reference evidence="1 2" key="1">
    <citation type="submission" date="2021-06" db="EMBL/GenBank/DDBJ databases">
        <authorList>
            <person name="Palmer J.M."/>
        </authorList>
    </citation>
    <scope>NUCLEOTIDE SEQUENCE [LARGE SCALE GENOMIC DNA]</scope>
    <source>
        <strain evidence="1 2">XC_2019</strain>
        <tissue evidence="1">Muscle</tissue>
    </source>
</reference>
<name>A0ABV0Q6B6_9TELE</name>